<dbReference type="SMART" id="SM00421">
    <property type="entry name" value="HTH_LUXR"/>
    <property type="match status" value="1"/>
</dbReference>
<dbReference type="RefSeq" id="WP_105049098.1">
    <property type="nucleotide sequence ID" value="NZ_CP150661.1"/>
</dbReference>
<protein>
    <recommendedName>
        <fullName evidence="9">HTH luxR-type domain-containing protein</fullName>
    </recommendedName>
</protein>
<evidence type="ECO:0000313" key="10">
    <source>
        <dbReference type="EMBL" id="PQJ73432.1"/>
    </source>
</evidence>
<accession>A0A2P6CEU2</accession>
<dbReference type="Pfam" id="PF13181">
    <property type="entry name" value="TPR_8"/>
    <property type="match status" value="1"/>
</dbReference>
<reference evidence="10 11" key="1">
    <citation type="submission" date="2016-12" db="EMBL/GenBank/DDBJ databases">
        <title>Trade-off between light-utilization and light-protection in marine flavobacteria.</title>
        <authorList>
            <person name="Kumagai Y."/>
            <person name="Yoshizawa S."/>
            <person name="Kogure K."/>
            <person name="Iwasaki W."/>
        </authorList>
    </citation>
    <scope>NUCLEOTIDE SEQUENCE [LARGE SCALE GENOMIC DNA]</scope>
    <source>
        <strain evidence="10 11">KCTC 12100</strain>
    </source>
</reference>
<dbReference type="GO" id="GO:0006355">
    <property type="term" value="P:regulation of DNA-templated transcription"/>
    <property type="evidence" value="ECO:0007669"/>
    <property type="project" value="InterPro"/>
</dbReference>
<keyword evidence="3" id="KW-0677">Repeat</keyword>
<keyword evidence="8" id="KW-1133">Transmembrane helix</keyword>
<comment type="similarity">
    <text evidence="5">Belongs to the Rap family.</text>
</comment>
<comment type="subcellular location">
    <subcellularLocation>
        <location evidence="1">Cytoplasm</location>
    </subcellularLocation>
</comment>
<evidence type="ECO:0000256" key="6">
    <source>
        <dbReference type="PROSITE-ProRule" id="PRU00339"/>
    </source>
</evidence>
<feature type="coiled-coil region" evidence="7">
    <location>
        <begin position="389"/>
        <end position="419"/>
    </location>
</feature>
<evidence type="ECO:0000256" key="8">
    <source>
        <dbReference type="SAM" id="Phobius"/>
    </source>
</evidence>
<dbReference type="Gene3D" id="1.25.40.10">
    <property type="entry name" value="Tetratricopeptide repeat domain"/>
    <property type="match status" value="3"/>
</dbReference>
<evidence type="ECO:0000259" key="9">
    <source>
        <dbReference type="SMART" id="SM00421"/>
    </source>
</evidence>
<keyword evidence="7" id="KW-0175">Coiled coil</keyword>
<dbReference type="InterPro" id="IPR000792">
    <property type="entry name" value="Tscrpt_reg_LuxR_C"/>
</dbReference>
<evidence type="ECO:0000313" key="11">
    <source>
        <dbReference type="Proteomes" id="UP000247345"/>
    </source>
</evidence>
<dbReference type="SUPFAM" id="SSF48452">
    <property type="entry name" value="TPR-like"/>
    <property type="match status" value="2"/>
</dbReference>
<dbReference type="GO" id="GO:0003677">
    <property type="term" value="F:DNA binding"/>
    <property type="evidence" value="ECO:0007669"/>
    <property type="project" value="InterPro"/>
</dbReference>
<keyword evidence="11" id="KW-1185">Reference proteome</keyword>
<evidence type="ECO:0000256" key="5">
    <source>
        <dbReference type="ARBA" id="ARBA00038253"/>
    </source>
</evidence>
<sequence length="523" mass="61358">MDSIFLSKKEILKSIKTAENKCQFLFECGEFFYSKNVIKSEYFFNEALQLSKGKNNTMEGKALLKLGFIEKNKGNLSTSLRYFNKAKDIFKKTNDSVRFASIHFDIGYVYRYKDQKEKELEFYNRGLELSKGREEELMGKGYLHLGNYYTRLKKLDSSIYYYNKALEVFKKNNKDDRIYNVYNNVSNTYYKQGKYKKVIDIRSLVLEYAKKENNKLLITVNYHNIAAAHSKLGTYNLALKYLDSAIIVAKENNFKLRLSKSYSSLAKLNYVLKDYKNSYIYLEKHKIYSDSIFQSQLSNTIEEAELQNKLKLEKKNLQIINQKQAFDKKIYLIIISALLLLGIPMIVLLYRNSINRNKIIEGNLEKEKIKKEVLLQKFKRSEIEVKNLVADNSMRLEFLKQLLAQLKEQRKTYNSVEVKNYIKDLSFKIQQQITTESKLTLLKKKIDSVNDGFDNMLLTVYSELTKTEREVCALLRLNLSVKEIASIRNSSSDAIKVTRYRIRKKMNIPKNQNLEVFIQNLGV</sequence>
<dbReference type="Pfam" id="PF13424">
    <property type="entry name" value="TPR_12"/>
    <property type="match status" value="1"/>
</dbReference>
<dbReference type="Proteomes" id="UP000247345">
    <property type="component" value="Unassembled WGS sequence"/>
</dbReference>
<proteinExistence type="inferred from homology"/>
<keyword evidence="2" id="KW-0963">Cytoplasm</keyword>
<keyword evidence="4 6" id="KW-0802">TPR repeat</keyword>
<dbReference type="GO" id="GO:0005737">
    <property type="term" value="C:cytoplasm"/>
    <property type="evidence" value="ECO:0007669"/>
    <property type="project" value="UniProtKB-SubCell"/>
</dbReference>
<dbReference type="Gene3D" id="1.10.10.10">
    <property type="entry name" value="Winged helix-like DNA-binding domain superfamily/Winged helix DNA-binding domain"/>
    <property type="match status" value="1"/>
</dbReference>
<evidence type="ECO:0000256" key="2">
    <source>
        <dbReference type="ARBA" id="ARBA00022490"/>
    </source>
</evidence>
<name>A0A2P6CEU2_9FLAO</name>
<evidence type="ECO:0000256" key="7">
    <source>
        <dbReference type="SAM" id="Coils"/>
    </source>
</evidence>
<dbReference type="AlphaFoldDB" id="A0A2P6CEU2"/>
<evidence type="ECO:0000256" key="4">
    <source>
        <dbReference type="ARBA" id="ARBA00022803"/>
    </source>
</evidence>
<gene>
    <name evidence="10" type="ORF">BTO14_09235</name>
</gene>
<keyword evidence="8" id="KW-0812">Transmembrane</keyword>
<dbReference type="PROSITE" id="PS50005">
    <property type="entry name" value="TPR"/>
    <property type="match status" value="2"/>
</dbReference>
<dbReference type="InterPro" id="IPR036388">
    <property type="entry name" value="WH-like_DNA-bd_sf"/>
</dbReference>
<dbReference type="InterPro" id="IPR011990">
    <property type="entry name" value="TPR-like_helical_dom_sf"/>
</dbReference>
<dbReference type="SUPFAM" id="SSF46894">
    <property type="entry name" value="C-terminal effector domain of the bipartite response regulators"/>
    <property type="match status" value="1"/>
</dbReference>
<dbReference type="PANTHER" id="PTHR46630:SF1">
    <property type="entry name" value="TETRATRICOPEPTIDE REPEAT PROTEIN 29"/>
    <property type="match status" value="1"/>
</dbReference>
<feature type="domain" description="HTH luxR-type" evidence="9">
    <location>
        <begin position="461"/>
        <end position="518"/>
    </location>
</feature>
<dbReference type="SMART" id="SM00028">
    <property type="entry name" value="TPR"/>
    <property type="match status" value="6"/>
</dbReference>
<dbReference type="EMBL" id="MSCK01000001">
    <property type="protein sequence ID" value="PQJ73432.1"/>
    <property type="molecule type" value="Genomic_DNA"/>
</dbReference>
<keyword evidence="8" id="KW-0472">Membrane</keyword>
<dbReference type="InterPro" id="IPR016032">
    <property type="entry name" value="Sig_transdc_resp-reg_C-effctor"/>
</dbReference>
<evidence type="ECO:0000256" key="1">
    <source>
        <dbReference type="ARBA" id="ARBA00004496"/>
    </source>
</evidence>
<dbReference type="InterPro" id="IPR019734">
    <property type="entry name" value="TPR_rpt"/>
</dbReference>
<comment type="caution">
    <text evidence="10">The sequence shown here is derived from an EMBL/GenBank/DDBJ whole genome shotgun (WGS) entry which is preliminary data.</text>
</comment>
<evidence type="ECO:0000256" key="3">
    <source>
        <dbReference type="ARBA" id="ARBA00022737"/>
    </source>
</evidence>
<dbReference type="PANTHER" id="PTHR46630">
    <property type="entry name" value="TETRATRICOPEPTIDE REPEAT PROTEIN 29"/>
    <property type="match status" value="1"/>
</dbReference>
<feature type="transmembrane region" description="Helical" evidence="8">
    <location>
        <begin position="330"/>
        <end position="350"/>
    </location>
</feature>
<organism evidence="10 11">
    <name type="scientific">Polaribacter butkevichii</name>
    <dbReference type="NCBI Taxonomy" id="218490"/>
    <lineage>
        <taxon>Bacteria</taxon>
        <taxon>Pseudomonadati</taxon>
        <taxon>Bacteroidota</taxon>
        <taxon>Flavobacteriia</taxon>
        <taxon>Flavobacteriales</taxon>
        <taxon>Flavobacteriaceae</taxon>
    </lineage>
</organism>
<feature type="repeat" description="TPR" evidence="6">
    <location>
        <begin position="100"/>
        <end position="133"/>
    </location>
</feature>
<dbReference type="InterPro" id="IPR051476">
    <property type="entry name" value="Bac_ResReg_Asp_Phosphatase"/>
</dbReference>
<feature type="repeat" description="TPR" evidence="6">
    <location>
        <begin position="139"/>
        <end position="172"/>
    </location>
</feature>